<dbReference type="Proteomes" id="UP000613840">
    <property type="component" value="Unassembled WGS sequence"/>
</dbReference>
<evidence type="ECO:0000313" key="4">
    <source>
        <dbReference type="Proteomes" id="UP000613840"/>
    </source>
</evidence>
<feature type="domain" description="Thiamine pyrophosphate enzyme TPP-binding" evidence="2">
    <location>
        <begin position="72"/>
        <end position="219"/>
    </location>
</feature>
<dbReference type="EMBL" id="BMMZ01000020">
    <property type="protein sequence ID" value="GGL83071.1"/>
    <property type="molecule type" value="Genomic_DNA"/>
</dbReference>
<dbReference type="InterPro" id="IPR051457">
    <property type="entry name" value="2-oxoacid:Fd_oxidoreductase"/>
</dbReference>
<dbReference type="Gene3D" id="3.40.50.970">
    <property type="match status" value="1"/>
</dbReference>
<dbReference type="InterPro" id="IPR011766">
    <property type="entry name" value="TPP_enzyme_TPP-bd"/>
</dbReference>
<dbReference type="PANTHER" id="PTHR48084:SF4">
    <property type="entry name" value="2-OXOGLUTARATE OXIDOREDUCTASE SUBUNIT KORB"/>
    <property type="match status" value="1"/>
</dbReference>
<dbReference type="PANTHER" id="PTHR48084">
    <property type="entry name" value="2-OXOGLUTARATE OXIDOREDUCTASE SUBUNIT KORB-RELATED"/>
    <property type="match status" value="1"/>
</dbReference>
<dbReference type="InterPro" id="IPR029061">
    <property type="entry name" value="THDP-binding"/>
</dbReference>
<dbReference type="GO" id="GO:0016625">
    <property type="term" value="F:oxidoreductase activity, acting on the aldehyde or oxo group of donors, iron-sulfur protein as acceptor"/>
    <property type="evidence" value="ECO:0007669"/>
    <property type="project" value="UniProtKB-ARBA"/>
</dbReference>
<proteinExistence type="predicted"/>
<dbReference type="CDD" id="cd03375">
    <property type="entry name" value="TPP_OGFOR"/>
    <property type="match status" value="1"/>
</dbReference>
<keyword evidence="1" id="KW-0560">Oxidoreductase</keyword>
<dbReference type="AlphaFoldDB" id="A0A917W9M7"/>
<dbReference type="GO" id="GO:0045333">
    <property type="term" value="P:cellular respiration"/>
    <property type="evidence" value="ECO:0007669"/>
    <property type="project" value="UniProtKB-ARBA"/>
</dbReference>
<sequence>MSVEISTTSNGQRSGLAGVPLAVEPLNRKDFTTDQEVRWCPGCGDYAVLSAFQGFMPEAGIKRENTVIISGIGCSSRFPYYVDSYGMHSIHGRAPAIATGVATSRPDLGVWVVTGDGDALSIGGNHLIHALRRNVNFTILLFNNRIYGLTKGQYSPTSEIGKITKSTPYGSLDNPFNPLSLALGAEATFVARTVDSDRKHLTAMLKAAAEHRGASFIEIYQNCPIFNDDAFAAVKEKDTKAEAIIPLVDGEPILFGIDNRLGVIRDQQTGELKVAEVAEVGLENIVVHDEHHPDPAYAFGLSRLTTPGVLERAPIGIFRSVDAPAYDDLAREQVAAAAEKYDSDDDALQQMINGRDTWTVD</sequence>
<dbReference type="GO" id="GO:0000287">
    <property type="term" value="F:magnesium ion binding"/>
    <property type="evidence" value="ECO:0007669"/>
    <property type="project" value="UniProtKB-ARBA"/>
</dbReference>
<name>A0A917W9M7_9ACTN</name>
<evidence type="ECO:0000313" key="3">
    <source>
        <dbReference type="EMBL" id="GGL83071.1"/>
    </source>
</evidence>
<comment type="caution">
    <text evidence="3">The sequence shown here is derived from an EMBL/GenBank/DDBJ whole genome shotgun (WGS) entry which is preliminary data.</text>
</comment>
<dbReference type="Pfam" id="PF02775">
    <property type="entry name" value="TPP_enzyme_C"/>
    <property type="match status" value="1"/>
</dbReference>
<accession>A0A917W9M7</accession>
<reference evidence="3" key="2">
    <citation type="submission" date="2020-09" db="EMBL/GenBank/DDBJ databases">
        <authorList>
            <person name="Sun Q."/>
            <person name="Zhou Y."/>
        </authorList>
    </citation>
    <scope>NUCLEOTIDE SEQUENCE</scope>
    <source>
        <strain evidence="3">CGMCC 4.7306</strain>
    </source>
</reference>
<evidence type="ECO:0000259" key="2">
    <source>
        <dbReference type="Pfam" id="PF02775"/>
    </source>
</evidence>
<dbReference type="GO" id="GO:0030976">
    <property type="term" value="F:thiamine pyrophosphate binding"/>
    <property type="evidence" value="ECO:0007669"/>
    <property type="project" value="InterPro"/>
</dbReference>
<reference evidence="3" key="1">
    <citation type="journal article" date="2014" name="Int. J. Syst. Evol. Microbiol.">
        <title>Complete genome sequence of Corynebacterium casei LMG S-19264T (=DSM 44701T), isolated from a smear-ripened cheese.</title>
        <authorList>
            <consortium name="US DOE Joint Genome Institute (JGI-PGF)"/>
            <person name="Walter F."/>
            <person name="Albersmeier A."/>
            <person name="Kalinowski J."/>
            <person name="Ruckert C."/>
        </authorList>
    </citation>
    <scope>NUCLEOTIDE SEQUENCE</scope>
    <source>
        <strain evidence="3">CGMCC 4.7306</strain>
    </source>
</reference>
<evidence type="ECO:0000256" key="1">
    <source>
        <dbReference type="ARBA" id="ARBA00023002"/>
    </source>
</evidence>
<gene>
    <name evidence="3" type="ORF">GCM10011575_46720</name>
</gene>
<dbReference type="SUPFAM" id="SSF52518">
    <property type="entry name" value="Thiamin diphosphate-binding fold (THDP-binding)"/>
    <property type="match status" value="1"/>
</dbReference>
<organism evidence="3 4">
    <name type="scientific">Microlunatus endophyticus</name>
    <dbReference type="NCBI Taxonomy" id="1716077"/>
    <lineage>
        <taxon>Bacteria</taxon>
        <taxon>Bacillati</taxon>
        <taxon>Actinomycetota</taxon>
        <taxon>Actinomycetes</taxon>
        <taxon>Propionibacteriales</taxon>
        <taxon>Propionibacteriaceae</taxon>
        <taxon>Microlunatus</taxon>
    </lineage>
</organism>
<keyword evidence="4" id="KW-1185">Reference proteome</keyword>
<protein>
    <submittedName>
        <fullName evidence="3">2-oxoglutarate ferredoxin oxidoreductase subunit beta</fullName>
    </submittedName>
</protein>